<dbReference type="PROSITE" id="PS00194">
    <property type="entry name" value="THIOREDOXIN_1"/>
    <property type="match status" value="1"/>
</dbReference>
<keyword evidence="10" id="KW-1185">Reference proteome</keyword>
<dbReference type="Proteomes" id="UP000004221">
    <property type="component" value="Unassembled WGS sequence"/>
</dbReference>
<dbReference type="SUPFAM" id="SSF54862">
    <property type="entry name" value="4Fe-4S ferredoxins"/>
    <property type="match status" value="1"/>
</dbReference>
<dbReference type="RefSeq" id="WP_008478108.1">
    <property type="nucleotide sequence ID" value="NZ_CAGS01000240.1"/>
</dbReference>
<dbReference type="InterPro" id="IPR013766">
    <property type="entry name" value="Thioredoxin_domain"/>
</dbReference>
<evidence type="ECO:0000256" key="3">
    <source>
        <dbReference type="ARBA" id="ARBA00022982"/>
    </source>
</evidence>
<dbReference type="InterPro" id="IPR017896">
    <property type="entry name" value="4Fe4S_Fe-S-bd"/>
</dbReference>
<sequence length="229" mass="25229">MPAVIDPNICDNDFGGCFPARICPEQAFSYDAGRVIINSDLCGECPGPCVNFCDRYAIRYTIDEDEFAVLKARTLGALSEADAAEELHRLKEEAKAEAAKEAESAAVEVATATFDDQVIRNALPVVVDFWAPWCGPCKTMAPIFERVAKEYQGLVQFVKVNTEAEPALASRFGVQSIPTLGFFWRGRLVNSYAGALPEEHLKAVVYQFLSLVQQQTEREKQAAIPVDTE</sequence>
<evidence type="ECO:0000256" key="6">
    <source>
        <dbReference type="NCBIfam" id="TIGR01068"/>
    </source>
</evidence>
<evidence type="ECO:0000313" key="9">
    <source>
        <dbReference type="EMBL" id="CCF84166.1"/>
    </source>
</evidence>
<keyword evidence="5" id="KW-0676">Redox-active center</keyword>
<dbReference type="CDD" id="cd02947">
    <property type="entry name" value="TRX_family"/>
    <property type="match status" value="1"/>
</dbReference>
<dbReference type="PROSITE" id="PS51379">
    <property type="entry name" value="4FE4S_FER_2"/>
    <property type="match status" value="1"/>
</dbReference>
<dbReference type="InterPro" id="IPR017937">
    <property type="entry name" value="Thioredoxin_CS"/>
</dbReference>
<dbReference type="Gene3D" id="3.40.30.10">
    <property type="entry name" value="Glutaredoxin"/>
    <property type="match status" value="1"/>
</dbReference>
<evidence type="ECO:0000256" key="2">
    <source>
        <dbReference type="ARBA" id="ARBA00022448"/>
    </source>
</evidence>
<protein>
    <recommendedName>
        <fullName evidence="6">Thioredoxin</fullName>
    </recommendedName>
</protein>
<dbReference type="Pfam" id="PF00085">
    <property type="entry name" value="Thioredoxin"/>
    <property type="match status" value="1"/>
</dbReference>
<dbReference type="PANTHER" id="PTHR45663">
    <property type="entry name" value="GEO12009P1"/>
    <property type="match status" value="1"/>
</dbReference>
<evidence type="ECO:0000256" key="4">
    <source>
        <dbReference type="ARBA" id="ARBA00023157"/>
    </source>
</evidence>
<dbReference type="PANTHER" id="PTHR45663:SF40">
    <property type="entry name" value="THIOREDOXIN 2"/>
    <property type="match status" value="1"/>
</dbReference>
<evidence type="ECO:0000259" key="8">
    <source>
        <dbReference type="PROSITE" id="PS51379"/>
    </source>
</evidence>
<comment type="caution">
    <text evidence="9">The sequence shown here is derived from an EMBL/GenBank/DDBJ whole genome shotgun (WGS) entry which is preliminary data.</text>
</comment>
<dbReference type="OrthoDB" id="9790390at2"/>
<feature type="domain" description="Thioredoxin" evidence="7">
    <location>
        <begin position="88"/>
        <end position="210"/>
    </location>
</feature>
<dbReference type="SUPFAM" id="SSF52833">
    <property type="entry name" value="Thioredoxin-like"/>
    <property type="match status" value="1"/>
</dbReference>
<dbReference type="EMBL" id="CAGS01000240">
    <property type="protein sequence ID" value="CCF84166.1"/>
    <property type="molecule type" value="Genomic_DNA"/>
</dbReference>
<gene>
    <name evidence="9" type="ORF">NITHO_3140003</name>
</gene>
<evidence type="ECO:0000313" key="10">
    <source>
        <dbReference type="Proteomes" id="UP000004221"/>
    </source>
</evidence>
<dbReference type="PRINTS" id="PR00421">
    <property type="entry name" value="THIOREDOXIN"/>
</dbReference>
<proteinExistence type="inferred from homology"/>
<accession>I4EHK4</accession>
<organism evidence="9 10">
    <name type="scientific">Nitrolancea hollandica Lb</name>
    <dbReference type="NCBI Taxonomy" id="1129897"/>
    <lineage>
        <taxon>Bacteria</taxon>
        <taxon>Pseudomonadati</taxon>
        <taxon>Thermomicrobiota</taxon>
        <taxon>Thermomicrobia</taxon>
        <taxon>Sphaerobacterales</taxon>
        <taxon>Sphaerobacterineae</taxon>
        <taxon>Sphaerobacteraceae</taxon>
        <taxon>Nitrolancea</taxon>
    </lineage>
</organism>
<evidence type="ECO:0000256" key="1">
    <source>
        <dbReference type="ARBA" id="ARBA00008987"/>
    </source>
</evidence>
<dbReference type="InterPro" id="IPR005746">
    <property type="entry name" value="Thioredoxin"/>
</dbReference>
<dbReference type="GO" id="GO:0015035">
    <property type="term" value="F:protein-disulfide reductase activity"/>
    <property type="evidence" value="ECO:0007669"/>
    <property type="project" value="UniProtKB-UniRule"/>
</dbReference>
<keyword evidence="2" id="KW-0813">Transport</keyword>
<comment type="similarity">
    <text evidence="1">Belongs to the thioredoxin family.</text>
</comment>
<dbReference type="AlphaFoldDB" id="I4EHK4"/>
<dbReference type="Gene3D" id="3.30.70.20">
    <property type="match status" value="1"/>
</dbReference>
<dbReference type="PROSITE" id="PS51352">
    <property type="entry name" value="THIOREDOXIN_2"/>
    <property type="match status" value="1"/>
</dbReference>
<dbReference type="GO" id="GO:0005829">
    <property type="term" value="C:cytosol"/>
    <property type="evidence" value="ECO:0007669"/>
    <property type="project" value="TreeGrafter"/>
</dbReference>
<evidence type="ECO:0000259" key="7">
    <source>
        <dbReference type="PROSITE" id="PS51352"/>
    </source>
</evidence>
<dbReference type="InterPro" id="IPR036249">
    <property type="entry name" value="Thioredoxin-like_sf"/>
</dbReference>
<name>I4EHK4_9BACT</name>
<keyword evidence="4" id="KW-1015">Disulfide bond</keyword>
<evidence type="ECO:0000256" key="5">
    <source>
        <dbReference type="ARBA" id="ARBA00023284"/>
    </source>
</evidence>
<feature type="domain" description="4Fe-4S ferredoxin-type" evidence="8">
    <location>
        <begin position="33"/>
        <end position="63"/>
    </location>
</feature>
<keyword evidence="3" id="KW-0249">Electron transport</keyword>
<dbReference type="NCBIfam" id="TIGR01068">
    <property type="entry name" value="thioredoxin"/>
    <property type="match status" value="1"/>
</dbReference>
<reference evidence="9 10" key="1">
    <citation type="journal article" date="2012" name="ISME J.">
        <title>Nitrification expanded: discovery, physiology and genomics of a nitrite-oxidizing bacterium from the phylum Chloroflexi.</title>
        <authorList>
            <person name="Sorokin D.Y."/>
            <person name="Lucker S."/>
            <person name="Vejmelkova D."/>
            <person name="Kostrikina N.A."/>
            <person name="Kleerebezem R."/>
            <person name="Rijpstra W.I."/>
            <person name="Damste J.S."/>
            <person name="Le Paslier D."/>
            <person name="Muyzer G."/>
            <person name="Wagner M."/>
            <person name="van Loosdrecht M.C."/>
            <person name="Daims H."/>
        </authorList>
    </citation>
    <scope>NUCLEOTIDE SEQUENCE [LARGE SCALE GENOMIC DNA]</scope>
    <source>
        <strain evidence="10">none</strain>
    </source>
</reference>
<dbReference type="FunFam" id="3.40.30.10:FF:000001">
    <property type="entry name" value="Thioredoxin"/>
    <property type="match status" value="1"/>
</dbReference>